<dbReference type="AlphaFoldDB" id="A0A419SKB5"/>
<dbReference type="InterPro" id="IPR011549">
    <property type="entry name" value="RibD_C"/>
</dbReference>
<protein>
    <recommendedName>
        <fullName evidence="15">Riboflavin biosynthesis protein RibD</fullName>
    </recommendedName>
    <domain>
        <recommendedName>
            <fullName evidence="15">Diaminohydroxyphosphoribosylaminopyrimidine deaminase</fullName>
            <shortName evidence="15">DRAP deaminase</shortName>
            <ecNumber evidence="15">3.5.4.26</ecNumber>
        </recommendedName>
        <alternativeName>
            <fullName evidence="15">Riboflavin-specific deaminase</fullName>
        </alternativeName>
    </domain>
    <domain>
        <recommendedName>
            <fullName evidence="15">5-amino-6-(5-phosphoribosylamino)uracil reductase</fullName>
            <ecNumber evidence="15">1.1.1.193</ecNumber>
        </recommendedName>
        <alternativeName>
            <fullName evidence="15">HTP reductase</fullName>
        </alternativeName>
    </domain>
</protein>
<dbReference type="InterPro" id="IPR016192">
    <property type="entry name" value="APOBEC/CMP_deaminase_Zn-bd"/>
</dbReference>
<dbReference type="FunFam" id="3.40.140.10:FF:000025">
    <property type="entry name" value="Riboflavin biosynthesis protein RibD"/>
    <property type="match status" value="1"/>
</dbReference>
<comment type="pathway">
    <text evidence="2 15">Cofactor biosynthesis; riboflavin biosynthesis; 5-amino-6-(D-ribitylamino)uracil from GTP: step 2/4.</text>
</comment>
<dbReference type="NCBIfam" id="TIGR00227">
    <property type="entry name" value="ribD_Cterm"/>
    <property type="match status" value="1"/>
</dbReference>
<evidence type="ECO:0000256" key="11">
    <source>
        <dbReference type="ARBA" id="ARBA00023002"/>
    </source>
</evidence>
<dbReference type="NCBIfam" id="TIGR00326">
    <property type="entry name" value="eubact_ribD"/>
    <property type="match status" value="1"/>
</dbReference>
<accession>A0A419SKB5</accession>
<keyword evidence="6 15" id="KW-0686">Riboflavin biosynthesis</keyword>
<dbReference type="InterPro" id="IPR002125">
    <property type="entry name" value="CMP_dCMP_dom"/>
</dbReference>
<feature type="binding site" evidence="17">
    <location>
        <position position="197"/>
    </location>
    <ligand>
        <name>NADP(+)</name>
        <dbReference type="ChEBI" id="CHEBI:58349"/>
    </ligand>
</feature>
<keyword evidence="8 15" id="KW-0378">Hydrolase</keyword>
<dbReference type="RefSeq" id="WP_120189676.1">
    <property type="nucleotide sequence ID" value="NZ_MCHY01000008.1"/>
</dbReference>
<reference evidence="20 21" key="1">
    <citation type="submission" date="2016-08" db="EMBL/GenBank/DDBJ databases">
        <title>Novel Firmicute Genomes.</title>
        <authorList>
            <person name="Poppleton D.I."/>
            <person name="Gribaldo S."/>
        </authorList>
    </citation>
    <scope>NUCLEOTIDE SEQUENCE [LARGE SCALE GENOMIC DNA]</scope>
    <source>
        <strain evidence="20 21">RAOx-1</strain>
    </source>
</reference>
<dbReference type="PANTHER" id="PTHR38011:SF7">
    <property type="entry name" value="2,5-DIAMINO-6-RIBOSYLAMINO-4(3H)-PYRIMIDINONE 5'-PHOSPHATE REDUCTASE"/>
    <property type="match status" value="1"/>
</dbReference>
<gene>
    <name evidence="20" type="ORF">BEP19_08270</name>
</gene>
<feature type="binding site" evidence="17">
    <location>
        <position position="171"/>
    </location>
    <ligand>
        <name>NADP(+)</name>
        <dbReference type="ChEBI" id="CHEBI:58349"/>
    </ligand>
</feature>
<comment type="caution">
    <text evidence="20">The sequence shown here is derived from an EMBL/GenBank/DDBJ whole genome shotgun (WGS) entry which is preliminary data.</text>
</comment>
<evidence type="ECO:0000256" key="8">
    <source>
        <dbReference type="ARBA" id="ARBA00022801"/>
    </source>
</evidence>
<feature type="binding site" evidence="17">
    <location>
        <position position="201"/>
    </location>
    <ligand>
        <name>NADP(+)</name>
        <dbReference type="ChEBI" id="CHEBI:58349"/>
    </ligand>
</feature>
<evidence type="ECO:0000256" key="3">
    <source>
        <dbReference type="ARBA" id="ARBA00004910"/>
    </source>
</evidence>
<dbReference type="EMBL" id="MCHY01000008">
    <property type="protein sequence ID" value="RKD24379.1"/>
    <property type="molecule type" value="Genomic_DNA"/>
</dbReference>
<evidence type="ECO:0000256" key="18">
    <source>
        <dbReference type="PIRSR" id="PIRSR006769-3"/>
    </source>
</evidence>
<evidence type="ECO:0000256" key="13">
    <source>
        <dbReference type="ARBA" id="ARBA00049861"/>
    </source>
</evidence>
<dbReference type="PROSITE" id="PS00903">
    <property type="entry name" value="CYT_DCMP_DEAMINASES_1"/>
    <property type="match status" value="1"/>
</dbReference>
<feature type="domain" description="CMP/dCMP-type deaminase" evidence="19">
    <location>
        <begin position="2"/>
        <end position="124"/>
    </location>
</feature>
<evidence type="ECO:0000256" key="16">
    <source>
        <dbReference type="PIRSR" id="PIRSR006769-1"/>
    </source>
</evidence>
<keyword evidence="11 15" id="KW-0560">Oxidoreductase</keyword>
<feature type="binding site" evidence="17">
    <location>
        <position position="169"/>
    </location>
    <ligand>
        <name>NADP(+)</name>
        <dbReference type="ChEBI" id="CHEBI:58349"/>
    </ligand>
</feature>
<comment type="pathway">
    <text evidence="3 15">Cofactor biosynthesis; riboflavin biosynthesis; 5-amino-6-(D-ribitylamino)uracil from GTP: step 3/4.</text>
</comment>
<evidence type="ECO:0000256" key="5">
    <source>
        <dbReference type="ARBA" id="ARBA00007417"/>
    </source>
</evidence>
<dbReference type="SUPFAM" id="SSF53927">
    <property type="entry name" value="Cytidine deaminase-like"/>
    <property type="match status" value="1"/>
</dbReference>
<evidence type="ECO:0000256" key="7">
    <source>
        <dbReference type="ARBA" id="ARBA00022723"/>
    </source>
</evidence>
<evidence type="ECO:0000256" key="2">
    <source>
        <dbReference type="ARBA" id="ARBA00004882"/>
    </source>
</evidence>
<feature type="binding site" evidence="17">
    <location>
        <begin position="295"/>
        <end position="301"/>
    </location>
    <ligand>
        <name>NADP(+)</name>
        <dbReference type="ChEBI" id="CHEBI:58349"/>
    </ligand>
</feature>
<evidence type="ECO:0000256" key="17">
    <source>
        <dbReference type="PIRSR" id="PIRSR006769-2"/>
    </source>
</evidence>
<dbReference type="GO" id="GO:0008835">
    <property type="term" value="F:diaminohydroxyphosphoribosylaminopyrimidine deaminase activity"/>
    <property type="evidence" value="ECO:0007669"/>
    <property type="project" value="UniProtKB-EC"/>
</dbReference>
<dbReference type="OrthoDB" id="9800865at2"/>
<dbReference type="SUPFAM" id="SSF53597">
    <property type="entry name" value="Dihydrofolate reductase-like"/>
    <property type="match status" value="1"/>
</dbReference>
<keyword evidence="10 15" id="KW-0521">NADP</keyword>
<dbReference type="EC" id="1.1.1.193" evidence="15"/>
<evidence type="ECO:0000256" key="1">
    <source>
        <dbReference type="ARBA" id="ARBA00002151"/>
    </source>
</evidence>
<dbReference type="PROSITE" id="PS51747">
    <property type="entry name" value="CYT_DCMP_DEAMINASES_2"/>
    <property type="match status" value="1"/>
</dbReference>
<proteinExistence type="inferred from homology"/>
<feature type="binding site" evidence="17">
    <location>
        <position position="223"/>
    </location>
    <ligand>
        <name>NADP(+)</name>
        <dbReference type="ChEBI" id="CHEBI:58349"/>
    </ligand>
</feature>
<dbReference type="Proteomes" id="UP000284219">
    <property type="component" value="Unassembled WGS sequence"/>
</dbReference>
<dbReference type="PANTHER" id="PTHR38011">
    <property type="entry name" value="DIHYDROFOLATE REDUCTASE FAMILY PROTEIN (AFU_ORTHOLOGUE AFUA_8G06820)"/>
    <property type="match status" value="1"/>
</dbReference>
<dbReference type="GO" id="GO:0050661">
    <property type="term" value="F:NADP binding"/>
    <property type="evidence" value="ECO:0007669"/>
    <property type="project" value="InterPro"/>
</dbReference>
<evidence type="ECO:0000256" key="12">
    <source>
        <dbReference type="ARBA" id="ARBA00023268"/>
    </source>
</evidence>
<feature type="active site" description="Proton donor" evidence="16">
    <location>
        <position position="53"/>
    </location>
</feature>
<sequence>MDQHEYYMQKALQWADSPGGQTEPNPKVGALLVKEHEIIGIGAHLKAGGPHAEVHALRMAGERANGATLYVTLEPCSHVGRTSPCAEAVIQAGIKKVVIATLDPNPLVAGRGVKMLKQAGIEVISGICEQQSLQMNEIFNKYITTGKPFVTVKTASTLDGKVATQTGSSRWISGPRSRLEVHRMRHESRAILVGVGTVLQDNPELTTRLPEGGRNPIRVILDSRLRTPLDCKLVTDGQAPTWIYTTTQAPKEKMELLQAHGIDVFPVSSGPSVDLSKMLKHLAEQGIASLLVEGGSQVNGSFLKAKEIDKIVTFIAPKLVGGEDAPTSFGGEGVMEMGEAVLLKNMKFRQVGDDLRIDGYPIWEEGD</sequence>
<name>A0A419SKB5_9BACL</name>
<comment type="similarity">
    <text evidence="5 15">In the C-terminal section; belongs to the HTP reductase family.</text>
</comment>
<evidence type="ECO:0000256" key="4">
    <source>
        <dbReference type="ARBA" id="ARBA00005259"/>
    </source>
</evidence>
<feature type="binding site" evidence="17">
    <location>
        <position position="155"/>
    </location>
    <ligand>
        <name>NADP(+)</name>
        <dbReference type="ChEBI" id="CHEBI:58349"/>
    </ligand>
</feature>
<evidence type="ECO:0000256" key="15">
    <source>
        <dbReference type="PIRNR" id="PIRNR006769"/>
    </source>
</evidence>
<dbReference type="Pfam" id="PF00383">
    <property type="entry name" value="dCMP_cyt_deam_1"/>
    <property type="match status" value="1"/>
</dbReference>
<dbReference type="Gene3D" id="3.40.140.10">
    <property type="entry name" value="Cytidine Deaminase, domain 2"/>
    <property type="match status" value="1"/>
</dbReference>
<evidence type="ECO:0000256" key="10">
    <source>
        <dbReference type="ARBA" id="ARBA00022857"/>
    </source>
</evidence>
<comment type="similarity">
    <text evidence="4 15">In the N-terminal section; belongs to the cytidine and deoxycytidylate deaminase family.</text>
</comment>
<keyword evidence="9 15" id="KW-0862">Zinc</keyword>
<feature type="binding site" evidence="18">
    <location>
        <position position="51"/>
    </location>
    <ligand>
        <name>Zn(2+)</name>
        <dbReference type="ChEBI" id="CHEBI:29105"/>
        <note>catalytic</note>
    </ligand>
</feature>
<evidence type="ECO:0000256" key="6">
    <source>
        <dbReference type="ARBA" id="ARBA00022619"/>
    </source>
</evidence>
<feature type="binding site" evidence="18">
    <location>
        <position position="85"/>
    </location>
    <ligand>
        <name>Zn(2+)</name>
        <dbReference type="ChEBI" id="CHEBI:29105"/>
        <note>catalytic</note>
    </ligand>
</feature>
<dbReference type="GO" id="GO:0008270">
    <property type="term" value="F:zinc ion binding"/>
    <property type="evidence" value="ECO:0007669"/>
    <property type="project" value="InterPro"/>
</dbReference>
<dbReference type="EC" id="3.5.4.26" evidence="15"/>
<dbReference type="PIRSF" id="PIRSF006769">
    <property type="entry name" value="RibD"/>
    <property type="match status" value="1"/>
</dbReference>
<comment type="cofactor">
    <cofactor evidence="15 18">
        <name>Zn(2+)</name>
        <dbReference type="ChEBI" id="CHEBI:29105"/>
    </cofactor>
    <text evidence="15 18">Binds 1 zinc ion.</text>
</comment>
<dbReference type="InterPro" id="IPR024072">
    <property type="entry name" value="DHFR-like_dom_sf"/>
</dbReference>
<dbReference type="Gene3D" id="3.40.430.10">
    <property type="entry name" value="Dihydrofolate Reductase, subunit A"/>
    <property type="match status" value="1"/>
</dbReference>
<dbReference type="CDD" id="cd01284">
    <property type="entry name" value="Riboflavin_deaminase-reductase"/>
    <property type="match status" value="1"/>
</dbReference>
<dbReference type="InterPro" id="IPR004794">
    <property type="entry name" value="Eubact_RibD"/>
</dbReference>
<evidence type="ECO:0000256" key="9">
    <source>
        <dbReference type="ARBA" id="ARBA00022833"/>
    </source>
</evidence>
<keyword evidence="21" id="KW-1185">Reference proteome</keyword>
<dbReference type="GO" id="GO:0008703">
    <property type="term" value="F:5-amino-6-(5-phosphoribosylamino)uracil reductase activity"/>
    <property type="evidence" value="ECO:0007669"/>
    <property type="project" value="UniProtKB-EC"/>
</dbReference>
<feature type="binding site" evidence="17">
    <location>
        <position position="205"/>
    </location>
    <ligand>
        <name>substrate</name>
    </ligand>
</feature>
<feature type="binding site" evidence="18">
    <location>
        <position position="76"/>
    </location>
    <ligand>
        <name>Zn(2+)</name>
        <dbReference type="ChEBI" id="CHEBI:29105"/>
        <note>catalytic</note>
    </ligand>
</feature>
<evidence type="ECO:0000313" key="20">
    <source>
        <dbReference type="EMBL" id="RKD24379.1"/>
    </source>
</evidence>
<evidence type="ECO:0000256" key="14">
    <source>
        <dbReference type="ARBA" id="ARBA00049886"/>
    </source>
</evidence>
<dbReference type="Pfam" id="PF01872">
    <property type="entry name" value="RibD_C"/>
    <property type="match status" value="1"/>
</dbReference>
<dbReference type="InterPro" id="IPR050765">
    <property type="entry name" value="Riboflavin_Biosynth_HTPR"/>
</dbReference>
<keyword evidence="7 15" id="KW-0479">Metal-binding</keyword>
<feature type="binding site" evidence="17">
    <location>
        <position position="185"/>
    </location>
    <ligand>
        <name>substrate</name>
    </ligand>
</feature>
<dbReference type="UniPathway" id="UPA00275">
    <property type="reaction ID" value="UER00401"/>
</dbReference>
<comment type="catalytic activity">
    <reaction evidence="13 15">
        <text>5-amino-6-(5-phospho-D-ribitylamino)uracil + NADP(+) = 5-amino-6-(5-phospho-D-ribosylamino)uracil + NADPH + H(+)</text>
        <dbReference type="Rhea" id="RHEA:17845"/>
        <dbReference type="ChEBI" id="CHEBI:15378"/>
        <dbReference type="ChEBI" id="CHEBI:57783"/>
        <dbReference type="ChEBI" id="CHEBI:58349"/>
        <dbReference type="ChEBI" id="CHEBI:58421"/>
        <dbReference type="ChEBI" id="CHEBI:58453"/>
        <dbReference type="EC" id="1.1.1.193"/>
    </reaction>
</comment>
<evidence type="ECO:0000259" key="19">
    <source>
        <dbReference type="PROSITE" id="PS51747"/>
    </source>
</evidence>
<dbReference type="InterPro" id="IPR002734">
    <property type="entry name" value="RibDG_C"/>
</dbReference>
<organism evidence="20 21">
    <name type="scientific">Ammoniphilus oxalaticus</name>
    <dbReference type="NCBI Taxonomy" id="66863"/>
    <lineage>
        <taxon>Bacteria</taxon>
        <taxon>Bacillati</taxon>
        <taxon>Bacillota</taxon>
        <taxon>Bacilli</taxon>
        <taxon>Bacillales</taxon>
        <taxon>Paenibacillaceae</taxon>
        <taxon>Aneurinibacillus group</taxon>
        <taxon>Ammoniphilus</taxon>
    </lineage>
</organism>
<comment type="catalytic activity">
    <reaction evidence="14 15">
        <text>2,5-diamino-6-hydroxy-4-(5-phosphoribosylamino)-pyrimidine + H2O + H(+) = 5-amino-6-(5-phospho-D-ribosylamino)uracil + NH4(+)</text>
        <dbReference type="Rhea" id="RHEA:21868"/>
        <dbReference type="ChEBI" id="CHEBI:15377"/>
        <dbReference type="ChEBI" id="CHEBI:15378"/>
        <dbReference type="ChEBI" id="CHEBI:28938"/>
        <dbReference type="ChEBI" id="CHEBI:58453"/>
        <dbReference type="ChEBI" id="CHEBI:58614"/>
        <dbReference type="EC" id="3.5.4.26"/>
    </reaction>
</comment>
<keyword evidence="12" id="KW-0511">Multifunctional enzyme</keyword>
<feature type="binding site" evidence="17">
    <location>
        <position position="293"/>
    </location>
    <ligand>
        <name>substrate</name>
    </ligand>
</feature>
<comment type="function">
    <text evidence="1 15">Converts 2,5-diamino-6-(ribosylamino)-4(3h)-pyrimidinone 5'-phosphate into 5-amino-6-(ribosylamino)-2,4(1h,3h)-pyrimidinedione 5'-phosphate.</text>
</comment>
<dbReference type="InterPro" id="IPR016193">
    <property type="entry name" value="Cytidine_deaminase-like"/>
</dbReference>
<evidence type="ECO:0000313" key="21">
    <source>
        <dbReference type="Proteomes" id="UP000284219"/>
    </source>
</evidence>
<dbReference type="GO" id="GO:0009231">
    <property type="term" value="P:riboflavin biosynthetic process"/>
    <property type="evidence" value="ECO:0007669"/>
    <property type="project" value="UniProtKB-UniPathway"/>
</dbReference>
<feature type="binding site" evidence="17">
    <location>
        <position position="208"/>
    </location>
    <ligand>
        <name>substrate</name>
    </ligand>
</feature>